<keyword evidence="2 5" id="KW-0812">Transmembrane</keyword>
<evidence type="ECO:0000256" key="3">
    <source>
        <dbReference type="ARBA" id="ARBA00022989"/>
    </source>
</evidence>
<keyword evidence="4 5" id="KW-0472">Membrane</keyword>
<evidence type="ECO:0000256" key="1">
    <source>
        <dbReference type="ARBA" id="ARBA00004141"/>
    </source>
</evidence>
<dbReference type="Gene3D" id="1.10.3730.20">
    <property type="match status" value="1"/>
</dbReference>
<dbReference type="Proteomes" id="UP000280792">
    <property type="component" value="Unassembled WGS sequence"/>
</dbReference>
<feature type="transmembrane region" description="Helical" evidence="5">
    <location>
        <begin position="117"/>
        <end position="134"/>
    </location>
</feature>
<reference evidence="7 8" key="2">
    <citation type="submission" date="2018-12" db="EMBL/GenBank/DDBJ databases">
        <title>Simiduia agarivorans gen. nov., sp. nov., a marine, agarolytic bacterium isolated from shallow coastal water from Keelung, Taiwan.</title>
        <authorList>
            <person name="Shieh W.Y."/>
        </authorList>
    </citation>
    <scope>NUCLEOTIDE SEQUENCE [LARGE SCALE GENOMIC DNA]</scope>
    <source>
        <strain evidence="7 8">GTF-13</strain>
    </source>
</reference>
<gene>
    <name evidence="7" type="ORF">D0544_04435</name>
</gene>
<dbReference type="GO" id="GO:0016020">
    <property type="term" value="C:membrane"/>
    <property type="evidence" value="ECO:0007669"/>
    <property type="project" value="UniProtKB-SubCell"/>
</dbReference>
<comment type="subcellular location">
    <subcellularLocation>
        <location evidence="1">Membrane</location>
        <topology evidence="1">Multi-pass membrane protein</topology>
    </subcellularLocation>
</comment>
<dbReference type="PANTHER" id="PTHR32322">
    <property type="entry name" value="INNER MEMBRANE TRANSPORTER"/>
    <property type="match status" value="1"/>
</dbReference>
<dbReference type="AlphaFoldDB" id="A0A3P3VNM8"/>
<protein>
    <submittedName>
        <fullName evidence="7">O-acetylserine/cysteine exporter</fullName>
    </submittedName>
</protein>
<reference evidence="7 8" key="1">
    <citation type="submission" date="2018-08" db="EMBL/GenBank/DDBJ databases">
        <authorList>
            <person name="Khan S.A."/>
        </authorList>
    </citation>
    <scope>NUCLEOTIDE SEQUENCE [LARGE SCALE GENOMIC DNA]</scope>
    <source>
        <strain evidence="7 8">GTF-13</strain>
    </source>
</reference>
<keyword evidence="8" id="KW-1185">Reference proteome</keyword>
<feature type="transmembrane region" description="Helical" evidence="5">
    <location>
        <begin position="7"/>
        <end position="27"/>
    </location>
</feature>
<dbReference type="Pfam" id="PF00892">
    <property type="entry name" value="EamA"/>
    <property type="match status" value="2"/>
</dbReference>
<comment type="caution">
    <text evidence="7">The sequence shown here is derived from an EMBL/GenBank/DDBJ whole genome shotgun (WGS) entry which is preliminary data.</text>
</comment>
<feature type="domain" description="EamA" evidence="6">
    <location>
        <begin position="145"/>
        <end position="287"/>
    </location>
</feature>
<evidence type="ECO:0000256" key="2">
    <source>
        <dbReference type="ARBA" id="ARBA00022692"/>
    </source>
</evidence>
<feature type="transmembrane region" description="Helical" evidence="5">
    <location>
        <begin position="33"/>
        <end position="51"/>
    </location>
</feature>
<keyword evidence="3 5" id="KW-1133">Transmembrane helix</keyword>
<name>A0A3P3VNM8_9GAMM</name>
<feature type="transmembrane region" description="Helical" evidence="5">
    <location>
        <begin position="217"/>
        <end position="233"/>
    </location>
</feature>
<feature type="transmembrane region" description="Helical" evidence="5">
    <location>
        <begin position="86"/>
        <end position="108"/>
    </location>
</feature>
<sequence length="305" mass="32803">MLLRDWVLALLVVVAWGFNFVVIRWGLDGVPPMLLGALRFLLVAFPALLFVRRPQLPLRWLFGYGITISFGQFALLFGGMHLGMPAGLASLVLQAQVLFTLLFAALLLKEPPRAEQWICIGVASAGLLLLALQGNNAGGATMTLVGFLLTIGAAASWGLGNIINRHIGSMGGVNLMGLVVWGALIPPLPFMALSLWLEGPAQVKETLLNLSGQSMLVLLYLAVVATLFGYRVWGGLLTRYSPGVVAPLTLLVPVTGLLFADLLLDEKLTPLQWAGIALVMLGLVINLLGGRWRQRATLGQRRLAP</sequence>
<dbReference type="InterPro" id="IPR037185">
    <property type="entry name" value="EmrE-like"/>
</dbReference>
<dbReference type="RefSeq" id="WP_125014789.1">
    <property type="nucleotide sequence ID" value="NZ_QWEZ01000001.1"/>
</dbReference>
<organism evidence="7 8">
    <name type="scientific">Aestuariirhabdus litorea</name>
    <dbReference type="NCBI Taxonomy" id="2528527"/>
    <lineage>
        <taxon>Bacteria</taxon>
        <taxon>Pseudomonadati</taxon>
        <taxon>Pseudomonadota</taxon>
        <taxon>Gammaproteobacteria</taxon>
        <taxon>Oceanospirillales</taxon>
        <taxon>Aestuariirhabdaceae</taxon>
        <taxon>Aestuariirhabdus</taxon>
    </lineage>
</organism>
<feature type="transmembrane region" description="Helical" evidence="5">
    <location>
        <begin position="58"/>
        <end position="80"/>
    </location>
</feature>
<proteinExistence type="predicted"/>
<dbReference type="PANTHER" id="PTHR32322:SF9">
    <property type="entry name" value="AMINO-ACID METABOLITE EFFLUX PUMP-RELATED"/>
    <property type="match status" value="1"/>
</dbReference>
<dbReference type="SUPFAM" id="SSF103481">
    <property type="entry name" value="Multidrug resistance efflux transporter EmrE"/>
    <property type="match status" value="2"/>
</dbReference>
<feature type="domain" description="EamA" evidence="6">
    <location>
        <begin position="7"/>
        <end position="131"/>
    </location>
</feature>
<dbReference type="InterPro" id="IPR050638">
    <property type="entry name" value="AA-Vitamin_Transporters"/>
</dbReference>
<evidence type="ECO:0000313" key="8">
    <source>
        <dbReference type="Proteomes" id="UP000280792"/>
    </source>
</evidence>
<feature type="transmembrane region" description="Helical" evidence="5">
    <location>
        <begin position="140"/>
        <end position="163"/>
    </location>
</feature>
<evidence type="ECO:0000256" key="4">
    <source>
        <dbReference type="ARBA" id="ARBA00023136"/>
    </source>
</evidence>
<feature type="transmembrane region" description="Helical" evidence="5">
    <location>
        <begin position="270"/>
        <end position="288"/>
    </location>
</feature>
<evidence type="ECO:0000313" key="7">
    <source>
        <dbReference type="EMBL" id="RRJ84361.1"/>
    </source>
</evidence>
<accession>A0A3P3VNM8</accession>
<dbReference type="EMBL" id="QWEZ01000001">
    <property type="protein sequence ID" value="RRJ84361.1"/>
    <property type="molecule type" value="Genomic_DNA"/>
</dbReference>
<feature type="transmembrane region" description="Helical" evidence="5">
    <location>
        <begin position="175"/>
        <end position="197"/>
    </location>
</feature>
<evidence type="ECO:0000256" key="5">
    <source>
        <dbReference type="SAM" id="Phobius"/>
    </source>
</evidence>
<dbReference type="InterPro" id="IPR000620">
    <property type="entry name" value="EamA_dom"/>
</dbReference>
<feature type="transmembrane region" description="Helical" evidence="5">
    <location>
        <begin position="245"/>
        <end position="264"/>
    </location>
</feature>
<evidence type="ECO:0000259" key="6">
    <source>
        <dbReference type="Pfam" id="PF00892"/>
    </source>
</evidence>